<feature type="domain" description="Fatty acid hydroxylase" evidence="7">
    <location>
        <begin position="78"/>
        <end position="207"/>
    </location>
</feature>
<comment type="caution">
    <text evidence="8">The sequence shown here is derived from an EMBL/GenBank/DDBJ whole genome shotgun (WGS) entry which is preliminary data.</text>
</comment>
<keyword evidence="2 6" id="KW-0812">Transmembrane</keyword>
<keyword evidence="8" id="KW-0560">Oxidoreductase</keyword>
<evidence type="ECO:0000256" key="4">
    <source>
        <dbReference type="ARBA" id="ARBA00023136"/>
    </source>
</evidence>
<protein>
    <submittedName>
        <fullName evidence="8">Sterol desaturase family protein</fullName>
        <ecNumber evidence="8">1.-.-.-</ecNumber>
    </submittedName>
</protein>
<dbReference type="InterPro" id="IPR006694">
    <property type="entry name" value="Fatty_acid_hydroxylase"/>
</dbReference>
<evidence type="ECO:0000256" key="1">
    <source>
        <dbReference type="ARBA" id="ARBA00004370"/>
    </source>
</evidence>
<dbReference type="EMBL" id="JBIGHZ010000002">
    <property type="protein sequence ID" value="MFG6447584.1"/>
    <property type="molecule type" value="Genomic_DNA"/>
</dbReference>
<name>A0ABW7FTD5_9BURK</name>
<dbReference type="GO" id="GO:0016491">
    <property type="term" value="F:oxidoreductase activity"/>
    <property type="evidence" value="ECO:0007669"/>
    <property type="project" value="UniProtKB-KW"/>
</dbReference>
<reference evidence="8 9" key="1">
    <citation type="submission" date="2024-08" db="EMBL/GenBank/DDBJ databases">
        <authorList>
            <person name="Lu H."/>
        </authorList>
    </citation>
    <scope>NUCLEOTIDE SEQUENCE [LARGE SCALE GENOMIC DNA]</scope>
    <source>
        <strain evidence="8 9">BYS180W</strain>
    </source>
</reference>
<dbReference type="InterPro" id="IPR050307">
    <property type="entry name" value="Sterol_Desaturase_Related"/>
</dbReference>
<dbReference type="Pfam" id="PF04116">
    <property type="entry name" value="FA_hydroxylase"/>
    <property type="match status" value="1"/>
</dbReference>
<evidence type="ECO:0000256" key="6">
    <source>
        <dbReference type="SAM" id="Phobius"/>
    </source>
</evidence>
<feature type="region of interest" description="Disordered" evidence="5">
    <location>
        <begin position="239"/>
        <end position="263"/>
    </location>
</feature>
<keyword evidence="4 6" id="KW-0472">Membrane</keyword>
<feature type="transmembrane region" description="Helical" evidence="6">
    <location>
        <begin position="37"/>
        <end position="56"/>
    </location>
</feature>
<proteinExistence type="predicted"/>
<evidence type="ECO:0000256" key="3">
    <source>
        <dbReference type="ARBA" id="ARBA00022989"/>
    </source>
</evidence>
<gene>
    <name evidence="8" type="ORF">ACG0Z6_04935</name>
</gene>
<feature type="transmembrane region" description="Helical" evidence="6">
    <location>
        <begin position="128"/>
        <end position="157"/>
    </location>
</feature>
<evidence type="ECO:0000259" key="7">
    <source>
        <dbReference type="Pfam" id="PF04116"/>
    </source>
</evidence>
<evidence type="ECO:0000313" key="8">
    <source>
        <dbReference type="EMBL" id="MFG6447584.1"/>
    </source>
</evidence>
<feature type="transmembrane region" description="Helical" evidence="6">
    <location>
        <begin position="68"/>
        <end position="87"/>
    </location>
</feature>
<accession>A0ABW7FTD5</accession>
<dbReference type="RefSeq" id="WP_394459048.1">
    <property type="nucleotide sequence ID" value="NZ_JBIGHZ010000002.1"/>
</dbReference>
<evidence type="ECO:0000256" key="2">
    <source>
        <dbReference type="ARBA" id="ARBA00022692"/>
    </source>
</evidence>
<sequence>MEEFLGMLFPLTYLVLLAAEKLFPARALEPIKHWRLKGFVFFLLGGAIVNSLPLLWRDWVAQHRLIDLSAWGTAGGAVVAIVLSNLLDWCRHRLQHAVPWLWRFHQMHHSAERLDVSTAFYFHPIDTIGYTVVATFLSAYLLGVTAEAAILTGYFLFASTIFTHANIRTPHWLGYIVARPESHAVHHQRGIHRYNYSSLPLWDMAFGCFKNPRTWNEKSGFWLGASSRLGDLLLGRDVTRPPATPDDTATEGLPPVAQEPGRP</sequence>
<keyword evidence="9" id="KW-1185">Reference proteome</keyword>
<dbReference type="Proteomes" id="UP001606099">
    <property type="component" value="Unassembled WGS sequence"/>
</dbReference>
<dbReference type="PANTHER" id="PTHR11863">
    <property type="entry name" value="STEROL DESATURASE"/>
    <property type="match status" value="1"/>
</dbReference>
<evidence type="ECO:0000313" key="9">
    <source>
        <dbReference type="Proteomes" id="UP001606099"/>
    </source>
</evidence>
<keyword evidence="3 6" id="KW-1133">Transmembrane helix</keyword>
<dbReference type="EC" id="1.-.-.-" evidence="8"/>
<evidence type="ECO:0000256" key="5">
    <source>
        <dbReference type="SAM" id="MobiDB-lite"/>
    </source>
</evidence>
<organism evidence="8 9">
    <name type="scientific">Roseateles rivi</name>
    <dbReference type="NCBI Taxonomy" id="3299028"/>
    <lineage>
        <taxon>Bacteria</taxon>
        <taxon>Pseudomonadati</taxon>
        <taxon>Pseudomonadota</taxon>
        <taxon>Betaproteobacteria</taxon>
        <taxon>Burkholderiales</taxon>
        <taxon>Sphaerotilaceae</taxon>
        <taxon>Roseateles</taxon>
    </lineage>
</organism>
<comment type="subcellular location">
    <subcellularLocation>
        <location evidence="1">Membrane</location>
    </subcellularLocation>
</comment>